<organism evidence="11 12">
    <name type="scientific">Polypterus senegalus</name>
    <name type="common">Senegal bichir</name>
    <dbReference type="NCBI Taxonomy" id="55291"/>
    <lineage>
        <taxon>Eukaryota</taxon>
        <taxon>Metazoa</taxon>
        <taxon>Chordata</taxon>
        <taxon>Craniata</taxon>
        <taxon>Vertebrata</taxon>
        <taxon>Euteleostomi</taxon>
        <taxon>Actinopterygii</taxon>
        <taxon>Polypteriformes</taxon>
        <taxon>Polypteridae</taxon>
        <taxon>Polypterus</taxon>
    </lineage>
</organism>
<comment type="caution">
    <text evidence="11">The sequence shown here is derived from an EMBL/GenBank/DDBJ whole genome shotgun (WGS) entry which is preliminary data.</text>
</comment>
<dbReference type="InterPro" id="IPR039471">
    <property type="entry name" value="CXorf65-like"/>
</dbReference>
<dbReference type="EMBL" id="JAATIS010003638">
    <property type="protein sequence ID" value="KAG2464297.1"/>
    <property type="molecule type" value="Genomic_DNA"/>
</dbReference>
<feature type="non-terminal residue" evidence="11">
    <location>
        <position position="350"/>
    </location>
</feature>
<keyword evidence="4" id="KW-0732">Signal</keyword>
<proteinExistence type="inferred from homology"/>
<keyword evidence="8" id="KW-0325">Glycoprotein</keyword>
<sequence>MASGCTAGTSATQGCGPVKCREAAGAHPAPHKRGRLPPVGGGSREEADGTGERGREAARKAQRLWALDFGESVQEGTGGAHISCIIYNQEYTKCMWSEDEVPQINYTFFSKYMRLLPYSECSQYIQKEGHNTGCILEYNENLKFNKFRVNLSSSETFVQWEETLELKQKVLMNPPVNISVTTGSDNDINLTWNIPVTLKKGCLLSQVKYKNNKDVQWQFSPEIMKQTQFNLPFADESLLYEFYVKITVNTNCGGSNYWSDWSKPVYWGSNKSENKQFYANTDCRLIVFLNFLKDKLELPRKELIDLCDESGNLMLLFLCKNQMENTKHLVPGRCTFIVCRIASKNGTHGG</sequence>
<dbReference type="InterPro" id="IPR048648">
    <property type="entry name" value="CRLF2-like_D2"/>
</dbReference>
<dbReference type="GO" id="GO:0004896">
    <property type="term" value="F:cytokine receptor activity"/>
    <property type="evidence" value="ECO:0007669"/>
    <property type="project" value="TreeGrafter"/>
</dbReference>
<dbReference type="Pfam" id="PF21604">
    <property type="entry name" value="CRLF2_D1"/>
    <property type="match status" value="1"/>
</dbReference>
<dbReference type="InterPro" id="IPR013783">
    <property type="entry name" value="Ig-like_fold"/>
</dbReference>
<dbReference type="InterPro" id="IPR048651">
    <property type="entry name" value="CRLF2-like_D1"/>
</dbReference>
<protein>
    <submittedName>
        <fullName evidence="11">IL2RG protein</fullName>
    </submittedName>
</protein>
<keyword evidence="6" id="KW-0472">Membrane</keyword>
<accession>A0A8X7XDX9</accession>
<dbReference type="PROSITE" id="PS50853">
    <property type="entry name" value="FN3"/>
    <property type="match status" value="1"/>
</dbReference>
<dbReference type="SUPFAM" id="SSF49265">
    <property type="entry name" value="Fibronectin type III"/>
    <property type="match status" value="2"/>
</dbReference>
<keyword evidence="12" id="KW-1185">Reference proteome</keyword>
<dbReference type="Pfam" id="PF21605">
    <property type="entry name" value="CRLF2-like_D2"/>
    <property type="match status" value="1"/>
</dbReference>
<dbReference type="InterPro" id="IPR036116">
    <property type="entry name" value="FN3_sf"/>
</dbReference>
<evidence type="ECO:0000256" key="5">
    <source>
        <dbReference type="ARBA" id="ARBA00022989"/>
    </source>
</evidence>
<gene>
    <name evidence="11" type="primary">Il2rg</name>
    <name evidence="11" type="ORF">GTO96_0002925</name>
</gene>
<evidence type="ECO:0000256" key="1">
    <source>
        <dbReference type="ARBA" id="ARBA00004479"/>
    </source>
</evidence>
<keyword evidence="3" id="KW-0812">Transmembrane</keyword>
<evidence type="ECO:0000256" key="8">
    <source>
        <dbReference type="ARBA" id="ARBA00023180"/>
    </source>
</evidence>
<keyword evidence="5" id="KW-1133">Transmembrane helix</keyword>
<evidence type="ECO:0000256" key="9">
    <source>
        <dbReference type="SAM" id="MobiDB-lite"/>
    </source>
</evidence>
<evidence type="ECO:0000256" key="2">
    <source>
        <dbReference type="ARBA" id="ARBA00008159"/>
    </source>
</evidence>
<evidence type="ECO:0000256" key="3">
    <source>
        <dbReference type="ARBA" id="ARBA00022692"/>
    </source>
</evidence>
<dbReference type="InterPro" id="IPR003961">
    <property type="entry name" value="FN3_dom"/>
</dbReference>
<dbReference type="PANTHER" id="PTHR23037">
    <property type="entry name" value="CYTOKINE RECEPTOR"/>
    <property type="match status" value="1"/>
</dbReference>
<evidence type="ECO:0000313" key="12">
    <source>
        <dbReference type="Proteomes" id="UP000886611"/>
    </source>
</evidence>
<evidence type="ECO:0000256" key="6">
    <source>
        <dbReference type="ARBA" id="ARBA00023136"/>
    </source>
</evidence>
<evidence type="ECO:0000256" key="7">
    <source>
        <dbReference type="ARBA" id="ARBA00023170"/>
    </source>
</evidence>
<comment type="similarity">
    <text evidence="2">Belongs to the type I cytokine receptor family. Type 5 subfamily.</text>
</comment>
<dbReference type="CDD" id="cd00063">
    <property type="entry name" value="FN3"/>
    <property type="match status" value="1"/>
</dbReference>
<dbReference type="PANTHER" id="PTHR23037:SF47">
    <property type="entry name" value="INTERLEUKIN 2 RECEPTOR SUBUNIT GAMMA"/>
    <property type="match status" value="1"/>
</dbReference>
<feature type="compositionally biased region" description="Basic and acidic residues" evidence="9">
    <location>
        <begin position="43"/>
        <end position="57"/>
    </location>
</feature>
<name>A0A8X7XDX9_POLSE</name>
<evidence type="ECO:0000259" key="10">
    <source>
        <dbReference type="PROSITE" id="PS50853"/>
    </source>
</evidence>
<evidence type="ECO:0000313" key="11">
    <source>
        <dbReference type="EMBL" id="KAG2464297.1"/>
    </source>
</evidence>
<keyword evidence="7" id="KW-0675">Receptor</keyword>
<dbReference type="GO" id="GO:0009897">
    <property type="term" value="C:external side of plasma membrane"/>
    <property type="evidence" value="ECO:0007669"/>
    <property type="project" value="TreeGrafter"/>
</dbReference>
<dbReference type="AlphaFoldDB" id="A0A8X7XDX9"/>
<dbReference type="Gene3D" id="2.60.40.10">
    <property type="entry name" value="Immunoglobulins"/>
    <property type="match status" value="2"/>
</dbReference>
<feature type="domain" description="Fibronectin type-III" evidence="10">
    <location>
        <begin position="174"/>
        <end position="270"/>
    </location>
</feature>
<comment type="subcellular location">
    <subcellularLocation>
        <location evidence="1">Membrane</location>
        <topology evidence="1">Single-pass type I membrane protein</topology>
    </subcellularLocation>
</comment>
<dbReference type="Proteomes" id="UP000886611">
    <property type="component" value="Unassembled WGS sequence"/>
</dbReference>
<evidence type="ECO:0000256" key="4">
    <source>
        <dbReference type="ARBA" id="ARBA00022729"/>
    </source>
</evidence>
<reference evidence="11 12" key="1">
    <citation type="journal article" date="2021" name="Cell">
        <title>Tracing the genetic footprints of vertebrate landing in non-teleost ray-finned fishes.</title>
        <authorList>
            <person name="Bi X."/>
            <person name="Wang K."/>
            <person name="Yang L."/>
            <person name="Pan H."/>
            <person name="Jiang H."/>
            <person name="Wei Q."/>
            <person name="Fang M."/>
            <person name="Yu H."/>
            <person name="Zhu C."/>
            <person name="Cai Y."/>
            <person name="He Y."/>
            <person name="Gan X."/>
            <person name="Zeng H."/>
            <person name="Yu D."/>
            <person name="Zhu Y."/>
            <person name="Jiang H."/>
            <person name="Qiu Q."/>
            <person name="Yang H."/>
            <person name="Zhang Y.E."/>
            <person name="Wang W."/>
            <person name="Zhu M."/>
            <person name="He S."/>
            <person name="Zhang G."/>
        </authorList>
    </citation>
    <scope>NUCLEOTIDE SEQUENCE [LARGE SCALE GENOMIC DNA]</scope>
    <source>
        <strain evidence="11">Bchr_013</strain>
    </source>
</reference>
<feature type="region of interest" description="Disordered" evidence="9">
    <location>
        <begin position="21"/>
        <end position="57"/>
    </location>
</feature>
<feature type="non-terminal residue" evidence="11">
    <location>
        <position position="1"/>
    </location>
</feature>
<dbReference type="Pfam" id="PF15874">
    <property type="entry name" value="Il2rg"/>
    <property type="match status" value="1"/>
</dbReference>